<protein>
    <submittedName>
        <fullName evidence="2">Uncharacterized protein</fullName>
    </submittedName>
</protein>
<comment type="caution">
    <text evidence="2">The sequence shown here is derived from an EMBL/GenBank/DDBJ whole genome shotgun (WGS) entry which is preliminary data.</text>
</comment>
<evidence type="ECO:0000313" key="3">
    <source>
        <dbReference type="Proteomes" id="UP001358586"/>
    </source>
</evidence>
<feature type="compositionally biased region" description="Basic and acidic residues" evidence="1">
    <location>
        <begin position="7"/>
        <end position="18"/>
    </location>
</feature>
<dbReference type="Proteomes" id="UP001358586">
    <property type="component" value="Chromosome 10"/>
</dbReference>
<sequence>MVQGRCVDCRKKRDHSPSRLDPQTAKRVRSQLSVSKGNVEDSGSGIGISICGHCVCLGHTAVLATQGGRSGVRLVGRVLICCIHYAFCYKYVCRIVDLAMK</sequence>
<evidence type="ECO:0000313" key="2">
    <source>
        <dbReference type="EMBL" id="KAK5793959.1"/>
    </source>
</evidence>
<reference evidence="2 3" key="1">
    <citation type="submission" date="2023-03" db="EMBL/GenBank/DDBJ databases">
        <title>WGS of Gossypium arboreum.</title>
        <authorList>
            <person name="Yu D."/>
        </authorList>
    </citation>
    <scope>NUCLEOTIDE SEQUENCE [LARGE SCALE GENOMIC DNA]</scope>
    <source>
        <tissue evidence="2">Leaf</tissue>
    </source>
</reference>
<gene>
    <name evidence="2" type="ORF">PVK06_035143</name>
</gene>
<proteinExistence type="predicted"/>
<keyword evidence="3" id="KW-1185">Reference proteome</keyword>
<dbReference type="EMBL" id="JARKNE010000010">
    <property type="protein sequence ID" value="KAK5793959.1"/>
    <property type="molecule type" value="Genomic_DNA"/>
</dbReference>
<accession>A0ABR0NG24</accession>
<feature type="region of interest" description="Disordered" evidence="1">
    <location>
        <begin position="1"/>
        <end position="45"/>
    </location>
</feature>
<organism evidence="2 3">
    <name type="scientific">Gossypium arboreum</name>
    <name type="common">Tree cotton</name>
    <name type="synonym">Gossypium nanking</name>
    <dbReference type="NCBI Taxonomy" id="29729"/>
    <lineage>
        <taxon>Eukaryota</taxon>
        <taxon>Viridiplantae</taxon>
        <taxon>Streptophyta</taxon>
        <taxon>Embryophyta</taxon>
        <taxon>Tracheophyta</taxon>
        <taxon>Spermatophyta</taxon>
        <taxon>Magnoliopsida</taxon>
        <taxon>eudicotyledons</taxon>
        <taxon>Gunneridae</taxon>
        <taxon>Pentapetalae</taxon>
        <taxon>rosids</taxon>
        <taxon>malvids</taxon>
        <taxon>Malvales</taxon>
        <taxon>Malvaceae</taxon>
        <taxon>Malvoideae</taxon>
        <taxon>Gossypium</taxon>
    </lineage>
</organism>
<evidence type="ECO:0000256" key="1">
    <source>
        <dbReference type="SAM" id="MobiDB-lite"/>
    </source>
</evidence>
<name>A0ABR0NG24_GOSAR</name>